<dbReference type="GO" id="GO:0016787">
    <property type="term" value="F:hydrolase activity"/>
    <property type="evidence" value="ECO:0007669"/>
    <property type="project" value="UniProtKB-KW"/>
</dbReference>
<organism evidence="5 6">
    <name type="scientific">Candidatus Nephthysia bennettiae</name>
    <dbReference type="NCBI Taxonomy" id="3127016"/>
    <lineage>
        <taxon>Bacteria</taxon>
        <taxon>Bacillati</taxon>
        <taxon>Candidatus Dormiibacterota</taxon>
        <taxon>Candidatus Dormibacteria</taxon>
        <taxon>Candidatus Dormibacterales</taxon>
        <taxon>Candidatus Dormibacteraceae</taxon>
        <taxon>Candidatus Nephthysia</taxon>
    </lineage>
</organism>
<gene>
    <name evidence="5" type="ORF">JF922_25745</name>
</gene>
<sequence length="210" mass="22743">MQGAPTPGPDDVAISAELARIHARSGPDPGGPDLVTGGLIHVMGPGETLQSVAAEYHVPAQVILDANALRRAGQVLTGLPIRIPGANPLSSAPMAGGAKITYRASAEDHFPWGWCTWYVAQRRDVPWMGDAKTWLSSARQLGWPTGQTPQVGAMMVTMESVWYGHVAYVEKVYPDGSFQVSEMNYQAWGIVDFRTIRPTSRQVPILGFIY</sequence>
<dbReference type="AlphaFoldDB" id="A0A934KAV6"/>
<dbReference type="InterPro" id="IPR036779">
    <property type="entry name" value="LysM_dom_sf"/>
</dbReference>
<proteinExistence type="predicted"/>
<reference evidence="5" key="1">
    <citation type="submission" date="2020-10" db="EMBL/GenBank/DDBJ databases">
        <title>Ca. Dormibacterota MAGs.</title>
        <authorList>
            <person name="Montgomery K."/>
        </authorList>
    </citation>
    <scope>NUCLEOTIDE SEQUENCE [LARGE SCALE GENOMIC DNA]</scope>
    <source>
        <strain evidence="5">SC8812_S17_10</strain>
    </source>
</reference>
<dbReference type="EMBL" id="JAEKNR010000246">
    <property type="protein sequence ID" value="MBJ7601465.1"/>
    <property type="molecule type" value="Genomic_DNA"/>
</dbReference>
<dbReference type="Proteomes" id="UP000612893">
    <property type="component" value="Unassembled WGS sequence"/>
</dbReference>
<dbReference type="InterPro" id="IPR007921">
    <property type="entry name" value="CHAP_dom"/>
</dbReference>
<dbReference type="PROSITE" id="PS51782">
    <property type="entry name" value="LYSM"/>
    <property type="match status" value="1"/>
</dbReference>
<name>A0A934KAV6_9BACT</name>
<keyword evidence="2" id="KW-0378">Hydrolase</keyword>
<evidence type="ECO:0000256" key="1">
    <source>
        <dbReference type="ARBA" id="ARBA00022729"/>
    </source>
</evidence>
<dbReference type="Pfam" id="PF05257">
    <property type="entry name" value="CHAP"/>
    <property type="match status" value="1"/>
</dbReference>
<dbReference type="InterPro" id="IPR038765">
    <property type="entry name" value="Papain-like_cys_pep_sf"/>
</dbReference>
<keyword evidence="6" id="KW-1185">Reference proteome</keyword>
<comment type="caution">
    <text evidence="5">The sequence shown here is derived from an EMBL/GenBank/DDBJ whole genome shotgun (WGS) entry which is preliminary data.</text>
</comment>
<dbReference type="Gene3D" id="3.10.350.10">
    <property type="entry name" value="LysM domain"/>
    <property type="match status" value="1"/>
</dbReference>
<dbReference type="SUPFAM" id="SSF54001">
    <property type="entry name" value="Cysteine proteinases"/>
    <property type="match status" value="1"/>
</dbReference>
<evidence type="ECO:0000313" key="6">
    <source>
        <dbReference type="Proteomes" id="UP000612893"/>
    </source>
</evidence>
<accession>A0A934KAV6</accession>
<dbReference type="Gene3D" id="3.90.1720.10">
    <property type="entry name" value="endopeptidase domain like (from Nostoc punctiforme)"/>
    <property type="match status" value="1"/>
</dbReference>
<evidence type="ECO:0000259" key="4">
    <source>
        <dbReference type="PROSITE" id="PS51782"/>
    </source>
</evidence>
<evidence type="ECO:0000313" key="5">
    <source>
        <dbReference type="EMBL" id="MBJ7601465.1"/>
    </source>
</evidence>
<evidence type="ECO:0000259" key="3">
    <source>
        <dbReference type="PROSITE" id="PS50911"/>
    </source>
</evidence>
<protein>
    <submittedName>
        <fullName evidence="5">CHAP domain-containing protein</fullName>
    </submittedName>
</protein>
<feature type="domain" description="LysM" evidence="4">
    <location>
        <begin position="39"/>
        <end position="83"/>
    </location>
</feature>
<dbReference type="RefSeq" id="WP_338205705.1">
    <property type="nucleotide sequence ID" value="NZ_JAEKNR010000246.1"/>
</dbReference>
<dbReference type="SUPFAM" id="SSF54106">
    <property type="entry name" value="LysM domain"/>
    <property type="match status" value="1"/>
</dbReference>
<keyword evidence="1" id="KW-0732">Signal</keyword>
<evidence type="ECO:0000256" key="2">
    <source>
        <dbReference type="ARBA" id="ARBA00022801"/>
    </source>
</evidence>
<dbReference type="PROSITE" id="PS50911">
    <property type="entry name" value="CHAP"/>
    <property type="match status" value="1"/>
</dbReference>
<feature type="domain" description="Peptidase C51" evidence="3">
    <location>
        <begin position="90"/>
        <end position="210"/>
    </location>
</feature>
<dbReference type="InterPro" id="IPR018392">
    <property type="entry name" value="LysM"/>
</dbReference>